<keyword evidence="4" id="KW-0378">Hydrolase</keyword>
<dbReference type="InterPro" id="IPR027417">
    <property type="entry name" value="P-loop_NTPase"/>
</dbReference>
<keyword evidence="11" id="KW-0175">Coiled coil</keyword>
<evidence type="ECO:0000256" key="7">
    <source>
        <dbReference type="ARBA" id="ARBA00022884"/>
    </source>
</evidence>
<dbReference type="Gene3D" id="1.25.40.20">
    <property type="entry name" value="Ankyrin repeat-containing domain"/>
    <property type="match status" value="1"/>
</dbReference>
<evidence type="ECO:0000256" key="11">
    <source>
        <dbReference type="SAM" id="Coils"/>
    </source>
</evidence>
<evidence type="ECO:0000256" key="5">
    <source>
        <dbReference type="ARBA" id="ARBA00022806"/>
    </source>
</evidence>
<dbReference type="GO" id="GO:0005634">
    <property type="term" value="C:nucleus"/>
    <property type="evidence" value="ECO:0007669"/>
    <property type="project" value="UniProtKB-SubCell"/>
</dbReference>
<dbReference type="InterPro" id="IPR001650">
    <property type="entry name" value="Helicase_C-like"/>
</dbReference>
<dbReference type="InterPro" id="IPR011709">
    <property type="entry name" value="DEAD-box_helicase_OB_fold"/>
</dbReference>
<keyword evidence="18" id="KW-1185">Reference proteome</keyword>
<dbReference type="InterPro" id="IPR036770">
    <property type="entry name" value="Ankyrin_rpt-contain_sf"/>
</dbReference>
<dbReference type="Pfam" id="PF01424">
    <property type="entry name" value="R3H"/>
    <property type="match status" value="1"/>
</dbReference>
<dbReference type="SUPFAM" id="SSF52540">
    <property type="entry name" value="P-loop containing nucleoside triphosphate hydrolases"/>
    <property type="match status" value="2"/>
</dbReference>
<feature type="domain" description="Helicase ATP-binding" evidence="15">
    <location>
        <begin position="204"/>
        <end position="377"/>
    </location>
</feature>
<comment type="subcellular location">
    <subcellularLocation>
        <location evidence="1">Nucleus</location>
    </subcellularLocation>
</comment>
<dbReference type="PROSITE" id="PS51194">
    <property type="entry name" value="HELICASE_CTER"/>
    <property type="match status" value="1"/>
</dbReference>
<evidence type="ECO:0000256" key="3">
    <source>
        <dbReference type="ARBA" id="ARBA00022741"/>
    </source>
</evidence>
<organism evidence="17 18">
    <name type="scientific">Pomacea canaliculata</name>
    <name type="common">Golden apple snail</name>
    <dbReference type="NCBI Taxonomy" id="400727"/>
    <lineage>
        <taxon>Eukaryota</taxon>
        <taxon>Metazoa</taxon>
        <taxon>Spiralia</taxon>
        <taxon>Lophotrochozoa</taxon>
        <taxon>Mollusca</taxon>
        <taxon>Gastropoda</taxon>
        <taxon>Caenogastropoda</taxon>
        <taxon>Architaenioglossa</taxon>
        <taxon>Ampullarioidea</taxon>
        <taxon>Ampullariidae</taxon>
        <taxon>Pomacea</taxon>
    </lineage>
</organism>
<feature type="compositionally biased region" description="Basic and acidic residues" evidence="12">
    <location>
        <begin position="1416"/>
        <end position="1428"/>
    </location>
</feature>
<evidence type="ECO:0000313" key="17">
    <source>
        <dbReference type="EMBL" id="PVD19204.1"/>
    </source>
</evidence>
<evidence type="ECO:0000259" key="15">
    <source>
        <dbReference type="PROSITE" id="PS51192"/>
    </source>
</evidence>
<evidence type="ECO:0000256" key="2">
    <source>
        <dbReference type="ARBA" id="ARBA00008792"/>
    </source>
</evidence>
<comment type="caution">
    <text evidence="17">The sequence shown here is derived from an EMBL/GenBank/DDBJ whole genome shotgun (WGS) entry which is preliminary data.</text>
</comment>
<keyword evidence="3" id="KW-0547">Nucleotide-binding</keyword>
<keyword evidence="8" id="KW-0539">Nucleus</keyword>
<dbReference type="SUPFAM" id="SSF48403">
    <property type="entry name" value="Ankyrin repeat"/>
    <property type="match status" value="1"/>
</dbReference>
<dbReference type="InterPro" id="IPR034083">
    <property type="entry name" value="R3H_DEXH_helicase"/>
</dbReference>
<evidence type="ECO:0000256" key="6">
    <source>
        <dbReference type="ARBA" id="ARBA00022840"/>
    </source>
</evidence>
<protein>
    <submittedName>
        <fullName evidence="17">Uncharacterized protein</fullName>
    </submittedName>
</protein>
<name>A0A2T7NDF4_POMCA</name>
<comment type="similarity">
    <text evidence="2">Belongs to the DEAD box helicase family. DEAH subfamily.</text>
</comment>
<evidence type="ECO:0000259" key="16">
    <source>
        <dbReference type="PROSITE" id="PS51194"/>
    </source>
</evidence>
<dbReference type="PROSITE" id="PS50882">
    <property type="entry name" value="YTH"/>
    <property type="match status" value="1"/>
</dbReference>
<dbReference type="PROSITE" id="PS50088">
    <property type="entry name" value="ANK_REPEAT"/>
    <property type="match status" value="1"/>
</dbReference>
<feature type="region of interest" description="Disordered" evidence="12">
    <location>
        <begin position="1477"/>
        <end position="1499"/>
    </location>
</feature>
<evidence type="ECO:0000256" key="12">
    <source>
        <dbReference type="SAM" id="MobiDB-lite"/>
    </source>
</evidence>
<feature type="coiled-coil region" evidence="11">
    <location>
        <begin position="398"/>
        <end position="425"/>
    </location>
</feature>
<dbReference type="Gene3D" id="1.20.120.1080">
    <property type="match status" value="1"/>
</dbReference>
<dbReference type="Pfam" id="PF04408">
    <property type="entry name" value="WHD_HA2"/>
    <property type="match status" value="1"/>
</dbReference>
<dbReference type="InterPro" id="IPR014001">
    <property type="entry name" value="Helicase_ATP-bd"/>
</dbReference>
<dbReference type="PROSITE" id="PS51192">
    <property type="entry name" value="HELICASE_ATP_BIND_1"/>
    <property type="match status" value="1"/>
</dbReference>
<dbReference type="GO" id="GO:0005524">
    <property type="term" value="F:ATP binding"/>
    <property type="evidence" value="ECO:0007669"/>
    <property type="project" value="UniProtKB-KW"/>
</dbReference>
<dbReference type="SMART" id="SM00393">
    <property type="entry name" value="R3H"/>
    <property type="match status" value="1"/>
</dbReference>
<feature type="domain" description="YTH" evidence="13">
    <location>
        <begin position="1248"/>
        <end position="1378"/>
    </location>
</feature>
<dbReference type="Pfam" id="PF21010">
    <property type="entry name" value="HA2_C"/>
    <property type="match status" value="1"/>
</dbReference>
<dbReference type="SUPFAM" id="SSF82708">
    <property type="entry name" value="R3H domain"/>
    <property type="match status" value="1"/>
</dbReference>
<dbReference type="Gene3D" id="3.10.590.10">
    <property type="entry name" value="ph1033 like domains"/>
    <property type="match status" value="1"/>
</dbReference>
<feature type="region of interest" description="Disordered" evidence="12">
    <location>
        <begin position="1416"/>
        <end position="1465"/>
    </location>
</feature>
<comment type="catalytic activity">
    <reaction evidence="9">
        <text>ATP + H2O = ADP + phosphate + H(+)</text>
        <dbReference type="Rhea" id="RHEA:13065"/>
        <dbReference type="ChEBI" id="CHEBI:15377"/>
        <dbReference type="ChEBI" id="CHEBI:15378"/>
        <dbReference type="ChEBI" id="CHEBI:30616"/>
        <dbReference type="ChEBI" id="CHEBI:43474"/>
        <dbReference type="ChEBI" id="CHEBI:456216"/>
        <dbReference type="EC" id="3.6.4.13"/>
    </reaction>
</comment>
<dbReference type="InterPro" id="IPR011545">
    <property type="entry name" value="DEAD/DEAH_box_helicase_dom"/>
</dbReference>
<feature type="repeat" description="ANK" evidence="10">
    <location>
        <begin position="506"/>
        <end position="538"/>
    </location>
</feature>
<dbReference type="Pfam" id="PF07717">
    <property type="entry name" value="OB_NTP_bind"/>
    <property type="match status" value="1"/>
</dbReference>
<keyword evidence="5" id="KW-0347">Helicase</keyword>
<reference evidence="17 18" key="1">
    <citation type="submission" date="2018-04" db="EMBL/GenBank/DDBJ databases">
        <title>The genome of golden apple snail Pomacea canaliculata provides insight into stress tolerance and invasive adaptation.</title>
        <authorList>
            <person name="Liu C."/>
            <person name="Liu B."/>
            <person name="Ren Y."/>
            <person name="Zhang Y."/>
            <person name="Wang H."/>
            <person name="Li S."/>
            <person name="Jiang F."/>
            <person name="Yin L."/>
            <person name="Zhang G."/>
            <person name="Qian W."/>
            <person name="Fan W."/>
        </authorList>
    </citation>
    <scope>NUCLEOTIDE SEQUENCE [LARGE SCALE GENOMIC DNA]</scope>
    <source>
        <strain evidence="17">SZHN2017</strain>
        <tissue evidence="17">Muscle</tissue>
    </source>
</reference>
<feature type="domain" description="Helicase C-terminal" evidence="16">
    <location>
        <begin position="611"/>
        <end position="778"/>
    </location>
</feature>
<evidence type="ECO:0000256" key="10">
    <source>
        <dbReference type="PROSITE-ProRule" id="PRU00023"/>
    </source>
</evidence>
<evidence type="ECO:0000259" key="14">
    <source>
        <dbReference type="PROSITE" id="PS51061"/>
    </source>
</evidence>
<dbReference type="FunFam" id="3.40.50.300:FF:000284">
    <property type="entry name" value="probable ATP-dependent RNA helicase YTHDC2"/>
    <property type="match status" value="1"/>
</dbReference>
<dbReference type="InterPro" id="IPR007275">
    <property type="entry name" value="YTH_domain"/>
</dbReference>
<dbReference type="OrthoDB" id="6103986at2759"/>
<feature type="compositionally biased region" description="Polar residues" evidence="12">
    <location>
        <begin position="1429"/>
        <end position="1445"/>
    </location>
</feature>
<dbReference type="Pfam" id="PF00270">
    <property type="entry name" value="DEAD"/>
    <property type="match status" value="1"/>
</dbReference>
<feature type="region of interest" description="Disordered" evidence="12">
    <location>
        <begin position="167"/>
        <end position="187"/>
    </location>
</feature>
<dbReference type="InterPro" id="IPR048333">
    <property type="entry name" value="HA2_WH"/>
</dbReference>
<dbReference type="InterPro" id="IPR001374">
    <property type="entry name" value="R3H_dom"/>
</dbReference>
<dbReference type="GO" id="GO:0016787">
    <property type="term" value="F:hydrolase activity"/>
    <property type="evidence" value="ECO:0007669"/>
    <property type="project" value="UniProtKB-KW"/>
</dbReference>
<evidence type="ECO:0000256" key="1">
    <source>
        <dbReference type="ARBA" id="ARBA00004123"/>
    </source>
</evidence>
<dbReference type="InterPro" id="IPR002110">
    <property type="entry name" value="Ankyrin_rpt"/>
</dbReference>
<evidence type="ECO:0000259" key="13">
    <source>
        <dbReference type="PROSITE" id="PS50882"/>
    </source>
</evidence>
<dbReference type="SMART" id="SM00847">
    <property type="entry name" value="HA2"/>
    <property type="match status" value="1"/>
</dbReference>
<dbReference type="Pfam" id="PF04146">
    <property type="entry name" value="YTH"/>
    <property type="match status" value="1"/>
</dbReference>
<dbReference type="SMART" id="SM00487">
    <property type="entry name" value="DEXDc"/>
    <property type="match status" value="1"/>
</dbReference>
<dbReference type="GO" id="GO:0003677">
    <property type="term" value="F:DNA binding"/>
    <property type="evidence" value="ECO:0007669"/>
    <property type="project" value="UniProtKB-ARBA"/>
</dbReference>
<keyword evidence="7" id="KW-0694">RNA-binding</keyword>
<feature type="domain" description="R3H" evidence="14">
    <location>
        <begin position="45"/>
        <end position="109"/>
    </location>
</feature>
<dbReference type="GO" id="GO:0003724">
    <property type="term" value="F:RNA helicase activity"/>
    <property type="evidence" value="ECO:0007669"/>
    <property type="project" value="UniProtKB-EC"/>
</dbReference>
<dbReference type="SMART" id="SM00490">
    <property type="entry name" value="HELICc"/>
    <property type="match status" value="1"/>
</dbReference>
<dbReference type="Pfam" id="PF00271">
    <property type="entry name" value="Helicase_C"/>
    <property type="match status" value="1"/>
</dbReference>
<dbReference type="Pfam" id="PF12796">
    <property type="entry name" value="Ank_2"/>
    <property type="match status" value="1"/>
</dbReference>
<gene>
    <name evidence="17" type="ORF">C0Q70_19689</name>
</gene>
<dbReference type="InterPro" id="IPR007502">
    <property type="entry name" value="Helicase-assoc_dom"/>
</dbReference>
<dbReference type="CDD" id="cd06007">
    <property type="entry name" value="R3H_DEXH_helicase"/>
    <property type="match status" value="1"/>
</dbReference>
<feature type="region of interest" description="Disordered" evidence="12">
    <location>
        <begin position="1067"/>
        <end position="1100"/>
    </location>
</feature>
<feature type="compositionally biased region" description="Low complexity" evidence="12">
    <location>
        <begin position="1230"/>
        <end position="1239"/>
    </location>
</feature>
<accession>A0A2T7NDF4</accession>
<dbReference type="Gene3D" id="3.40.50.300">
    <property type="entry name" value="P-loop containing nucleotide triphosphate hydrolases"/>
    <property type="match status" value="2"/>
</dbReference>
<dbReference type="GO" id="GO:0003723">
    <property type="term" value="F:RNA binding"/>
    <property type="evidence" value="ECO:0007669"/>
    <property type="project" value="UniProtKB-KW"/>
</dbReference>
<evidence type="ECO:0000256" key="4">
    <source>
        <dbReference type="ARBA" id="ARBA00022801"/>
    </source>
</evidence>
<dbReference type="Gene3D" id="3.30.1370.50">
    <property type="entry name" value="R3H-like domain"/>
    <property type="match status" value="1"/>
</dbReference>
<sequence>MIIITLGVSHSGRNSGQLSSNNIQAHLTMSASRGPRLDQAACIGEEVKIGVHLAIERFRLDEKRKELEFPSSFTATERAYIHRLCQSLGLKSKSRGKGANRFLTIYKKDGVTLGSWTASFQLARNSRHQIMSLLQRLPLTSRERADLQPRTHKMSVSEVTREFNKTTTGRLNNGVPQVPPRRGESDLNSFRQTLPVFRMREEILAAINNNQVVLVSGETGSGKTTQVTQIILDDCSARSQQCRILCTQPRRIAALSIADRVAAERGERIGQTVGYQKRSPHAEKNFLYRVSPKTLLTFCTNGVLLRTLMGRDAPLNTVTHVIVDEVHERDRFSDFLLACLKEALPRHPRLKIILMSAALNIQLFTAYFSGCPVVSVPGSLFHVEEFFLEDVLHWTNYSNKIMDKLKKEQRNVSQQQEQLNEWCASQLNCTDMVTSQMQDGCVSSRTTDFSSMEGHEEQEDLEPAVRDKMDELLSSAWLSGSDEAFHQIFHLILCENVSVDYAHSSTTATALMVASGRGFVTVVEQLLSLGANMSMHASNGWTALDWAQRFQQQQVVELLRAHIAVQETGSDAANGETSDDLQLVSPEDRELLTLYQHSFDDDKVDVSLVVALVQRIHTAQPDGAILVFLPGYDDIVAVGNAINESSSFERCKVLVLHSAMQSSEQKKVFNNFPRLRKIILSTNLAETSITVNDVVYVVDTGKVKEKTYDGLTSTSSLRSNWISKASALQRKGRAGRCRAGKCYHLFSRARYAHLMEYQQPEILRLPLHELCLHTKLLSPATVSVAEFLGRCPQAPPFLIIRNAVTMLKQMDALDEWEELTELGHHLTDLPVEPRLGKMVLHAVVLKCLDPILTIVCILAHKDPCNHASHCASHKRAASMARHKFAAGTFSDHMALLRAFQMWQKARTEGWERSFCEKNFLSAACMEMVVGMRAQLLGQLRASGFVRARGGGDIRDLNTNSENWAVVKAALCAGMYPNLLYVDRKKNSLITQHESNVRFHQSSVLSVMPSAASISSSCHKQALHSLPCDWLIYEEITRTERLALVKCCTLLSPITVVIFAGPSKLPPDAMKEGENIQDGDELVDGRGEESDSEDEDKTGQRKSQLQLDSWLTFSVDAELRQKWHALFLRRMRAPSKPSSQSDEEVVRAVVNVLTNEEQTVGLQQPAGIGQRPRPMFHIHFTVRFLILHSYTGNTLLDDADDITPQSPSSTPCPSPSPQSASPARSGGGSSSSGSIDSSIDPGVVSSAPCRYFVMKCNNQRNLDISQSKGIWATSPANQAKMNRAFRDGKTVYLIFSIQGSGHFQGYAKMLTEIGRHKSPDFASPGLTGTFAVEWIKRANIPFMSTHHLYNTWNENRKVQVSRDGQELEPGVGEALVKLWERYPTLDPQQQHQELEISGDRQQSKSLSIEFGQKMALDDKGEGKDKDSAHSSDGQSLTATFTTNSSVVPDLGDAGNREGGLGHGWLANENSSFAQNKQFGQQYSRSRVGSNSNAGSFSTPTCSSSMVGPAGGFGMYSTAQGQGAGLHHQVAPGFNPMYTVGPMGAASSLVSSTSPHATHSSVMILQRGSSTPLSLSLMQECWHRPLVVRLDIQVMTRWVT</sequence>
<dbReference type="EMBL" id="PZQS01000013">
    <property type="protein sequence ID" value="PVD19204.1"/>
    <property type="molecule type" value="Genomic_DNA"/>
</dbReference>
<proteinExistence type="inferred from homology"/>
<dbReference type="Proteomes" id="UP000245119">
    <property type="component" value="Linkage Group LG13"/>
</dbReference>
<dbReference type="PANTHER" id="PTHR18934">
    <property type="entry name" value="ATP-DEPENDENT RNA HELICASE"/>
    <property type="match status" value="1"/>
</dbReference>
<dbReference type="InterPro" id="IPR036867">
    <property type="entry name" value="R3H_dom_sf"/>
</dbReference>
<dbReference type="STRING" id="400727.A0A2T7NDF4"/>
<dbReference type="PANTHER" id="PTHR18934:SF213">
    <property type="entry name" value="3'-5' RNA HELICASE YTHDC2"/>
    <property type="match status" value="1"/>
</dbReference>
<evidence type="ECO:0000256" key="8">
    <source>
        <dbReference type="ARBA" id="ARBA00023242"/>
    </source>
</evidence>
<feature type="region of interest" description="Disordered" evidence="12">
    <location>
        <begin position="1197"/>
        <end position="1239"/>
    </location>
</feature>
<keyword evidence="10" id="KW-0040">ANK repeat</keyword>
<evidence type="ECO:0000256" key="9">
    <source>
        <dbReference type="ARBA" id="ARBA00047984"/>
    </source>
</evidence>
<dbReference type="PROSITE" id="PS51061">
    <property type="entry name" value="R3H"/>
    <property type="match status" value="1"/>
</dbReference>
<dbReference type="CDD" id="cd21134">
    <property type="entry name" value="YTH"/>
    <property type="match status" value="1"/>
</dbReference>
<evidence type="ECO:0000313" key="18">
    <source>
        <dbReference type="Proteomes" id="UP000245119"/>
    </source>
</evidence>
<keyword evidence="6" id="KW-0067">ATP-binding</keyword>
<dbReference type="CDD" id="cd18791">
    <property type="entry name" value="SF2_C_RHA"/>
    <property type="match status" value="1"/>
</dbReference>
<dbReference type="FunFam" id="3.30.1370.50:FF:000002">
    <property type="entry name" value="Immunoglobulin mu DNA-binding protein 2"/>
    <property type="match status" value="1"/>
</dbReference>
<dbReference type="FunFam" id="1.20.120.1080:FF:000008">
    <property type="entry name" value="probable ATP-dependent RNA helicase YTHDC2"/>
    <property type="match status" value="1"/>
</dbReference>